<feature type="region of interest" description="Disordered" evidence="1">
    <location>
        <begin position="125"/>
        <end position="161"/>
    </location>
</feature>
<evidence type="ECO:0008006" key="5">
    <source>
        <dbReference type="Google" id="ProtNLM"/>
    </source>
</evidence>
<keyword evidence="4" id="KW-1185">Reference proteome</keyword>
<feature type="transmembrane region" description="Helical" evidence="2">
    <location>
        <begin position="93"/>
        <end position="112"/>
    </location>
</feature>
<evidence type="ECO:0000256" key="1">
    <source>
        <dbReference type="SAM" id="MobiDB-lite"/>
    </source>
</evidence>
<proteinExistence type="predicted"/>
<gene>
    <name evidence="3" type="ORF">FDG2_1529</name>
</gene>
<evidence type="ECO:0000313" key="3">
    <source>
        <dbReference type="EMBL" id="SBW19889.1"/>
    </source>
</evidence>
<organism evidence="3 4">
    <name type="scientific">Candidatus Protofrankia californiensis</name>
    <dbReference type="NCBI Taxonomy" id="1839754"/>
    <lineage>
        <taxon>Bacteria</taxon>
        <taxon>Bacillati</taxon>
        <taxon>Actinomycetota</taxon>
        <taxon>Actinomycetes</taxon>
        <taxon>Frankiales</taxon>
        <taxon>Frankiaceae</taxon>
        <taxon>Protofrankia</taxon>
    </lineage>
</organism>
<dbReference type="InterPro" id="IPR035197">
    <property type="entry name" value="DUF5313"/>
</dbReference>
<feature type="region of interest" description="Disordered" evidence="1">
    <location>
        <begin position="1"/>
        <end position="28"/>
    </location>
</feature>
<dbReference type="EMBL" id="FLUV01000628">
    <property type="protein sequence ID" value="SBW19889.1"/>
    <property type="molecule type" value="Genomic_DNA"/>
</dbReference>
<name>A0A1C3NVT1_9ACTN</name>
<reference evidence="4" key="1">
    <citation type="submission" date="2016-02" db="EMBL/GenBank/DDBJ databases">
        <authorList>
            <person name="Wibberg D."/>
        </authorList>
    </citation>
    <scope>NUCLEOTIDE SEQUENCE [LARGE SCALE GENOMIC DNA]</scope>
</reference>
<dbReference type="Pfam" id="PF17240">
    <property type="entry name" value="DUF5313"/>
    <property type="match status" value="1"/>
</dbReference>
<keyword evidence="2" id="KW-0812">Transmembrane</keyword>
<dbReference type="AlphaFoldDB" id="A0A1C3NVT1"/>
<evidence type="ECO:0000256" key="2">
    <source>
        <dbReference type="SAM" id="Phobius"/>
    </source>
</evidence>
<protein>
    <recommendedName>
        <fullName evidence="5">DUF5313 domain-containing protein</fullName>
    </recommendedName>
</protein>
<dbReference type="Proteomes" id="UP000199013">
    <property type="component" value="Unassembled WGS sequence"/>
</dbReference>
<sequence>MGADSTGKDGASSERSVESGGAAPVPPERPPLTGRVYYLVGGTLPPRYNRWIAHDLTGPRWRIRQASRPPLLMLPFAIMFALLPGRLDVRLTLSIFLLVAAVGLGFATGGYFRNRRLVQHGFPPIFPPEEEQDTDHGTVDHEAVDHSRAGVDRDHTGTDDR</sequence>
<accession>A0A1C3NVT1</accession>
<feature type="transmembrane region" description="Helical" evidence="2">
    <location>
        <begin position="70"/>
        <end position="87"/>
    </location>
</feature>
<feature type="compositionally biased region" description="Basic and acidic residues" evidence="1">
    <location>
        <begin position="134"/>
        <end position="161"/>
    </location>
</feature>
<keyword evidence="2" id="KW-0472">Membrane</keyword>
<keyword evidence="2" id="KW-1133">Transmembrane helix</keyword>
<evidence type="ECO:0000313" key="4">
    <source>
        <dbReference type="Proteomes" id="UP000199013"/>
    </source>
</evidence>